<reference evidence="5" key="1">
    <citation type="submission" date="2016-10" db="EMBL/GenBank/DDBJ databases">
        <authorList>
            <person name="Varghese N."/>
            <person name="Submissions S."/>
        </authorList>
    </citation>
    <scope>NUCLEOTIDE SEQUENCE [LARGE SCALE GENOMIC DNA]</scope>
    <source>
        <strain evidence="5">CGMCC 1.4250</strain>
    </source>
</reference>
<comment type="subcellular location">
    <subcellularLocation>
        <location evidence="3">Cytoplasm</location>
    </subcellularLocation>
</comment>
<dbReference type="InterPro" id="IPR038277">
    <property type="entry name" value="UreF_sf"/>
</dbReference>
<dbReference type="Proteomes" id="UP000198565">
    <property type="component" value="Unassembled WGS sequence"/>
</dbReference>
<proteinExistence type="inferred from homology"/>
<sequence>MSTNDSPKLLHILHMHHSSFLKSQVAHAIGMEMYIRSKQINSKEDLASFCHSYIGSYLIYNDAIMIKELFLKLKKNDWDQVLYLAEIYNARKNVLELKKTSRQAGNRFLDRLLSIEESPILSKWSEEIKDRDSLNHYVIVYSLYAFEKGFDLFSTIQTYLYFSLTNLVQHAVRAIPLAPKDAEQVTLEALAEVDQATELAMTLHFKDMQNSAIGLEISAMQHKYLLSKLFIS</sequence>
<dbReference type="InterPro" id="IPR002639">
    <property type="entry name" value="UreF"/>
</dbReference>
<comment type="similarity">
    <text evidence="3">Belongs to the UreF family.</text>
</comment>
<dbReference type="OrthoDB" id="9798772at2"/>
<keyword evidence="5" id="KW-1185">Reference proteome</keyword>
<comment type="subunit">
    <text evidence="3">UreD, UreF and UreG form a complex that acts as a GTP-hydrolysis-dependent molecular chaperone, activating the urease apoprotein by helping to assemble the nickel containing metallocenter of UreC. The UreE protein probably delivers the nickel.</text>
</comment>
<dbReference type="STRING" id="334253.SAMN04487943_101497"/>
<gene>
    <name evidence="3" type="primary">ureF</name>
    <name evidence="4" type="ORF">SAMN04487943_101497</name>
</gene>
<dbReference type="AlphaFoldDB" id="A0A1I4HKS8"/>
<dbReference type="HAMAP" id="MF_01385">
    <property type="entry name" value="UreF"/>
    <property type="match status" value="1"/>
</dbReference>
<evidence type="ECO:0000256" key="1">
    <source>
        <dbReference type="ARBA" id="ARBA00022988"/>
    </source>
</evidence>
<protein>
    <recommendedName>
        <fullName evidence="3">Urease accessory protein UreF</fullName>
    </recommendedName>
</protein>
<dbReference type="Gene3D" id="1.10.4190.10">
    <property type="entry name" value="Urease accessory protein UreF"/>
    <property type="match status" value="1"/>
</dbReference>
<organism evidence="4 5">
    <name type="scientific">Gracilibacillus orientalis</name>
    <dbReference type="NCBI Taxonomy" id="334253"/>
    <lineage>
        <taxon>Bacteria</taxon>
        <taxon>Bacillati</taxon>
        <taxon>Bacillota</taxon>
        <taxon>Bacilli</taxon>
        <taxon>Bacillales</taxon>
        <taxon>Bacillaceae</taxon>
        <taxon>Gracilibacillus</taxon>
    </lineage>
</organism>
<keyword evidence="2 3" id="KW-0143">Chaperone</keyword>
<dbReference type="RefSeq" id="WP_091480662.1">
    <property type="nucleotide sequence ID" value="NZ_FOTR01000001.1"/>
</dbReference>
<evidence type="ECO:0000256" key="2">
    <source>
        <dbReference type="ARBA" id="ARBA00023186"/>
    </source>
</evidence>
<dbReference type="Pfam" id="PF01730">
    <property type="entry name" value="UreF"/>
    <property type="match status" value="1"/>
</dbReference>
<dbReference type="GO" id="GO:0016151">
    <property type="term" value="F:nickel cation binding"/>
    <property type="evidence" value="ECO:0007669"/>
    <property type="project" value="UniProtKB-UniRule"/>
</dbReference>
<dbReference type="PIRSF" id="PIRSF009467">
    <property type="entry name" value="Ureas_acces_UreF"/>
    <property type="match status" value="1"/>
</dbReference>
<evidence type="ECO:0000313" key="5">
    <source>
        <dbReference type="Proteomes" id="UP000198565"/>
    </source>
</evidence>
<comment type="function">
    <text evidence="3">Required for maturation of urease via the functional incorporation of the urease nickel metallocenter.</text>
</comment>
<name>A0A1I4HKS8_9BACI</name>
<keyword evidence="1 3" id="KW-0996">Nickel insertion</keyword>
<dbReference type="PANTHER" id="PTHR33620:SF1">
    <property type="entry name" value="UREASE ACCESSORY PROTEIN F"/>
    <property type="match status" value="1"/>
</dbReference>
<evidence type="ECO:0000313" key="4">
    <source>
        <dbReference type="EMBL" id="SFL42829.1"/>
    </source>
</evidence>
<dbReference type="EMBL" id="FOTR01000001">
    <property type="protein sequence ID" value="SFL42829.1"/>
    <property type="molecule type" value="Genomic_DNA"/>
</dbReference>
<accession>A0A1I4HKS8</accession>
<dbReference type="PANTHER" id="PTHR33620">
    <property type="entry name" value="UREASE ACCESSORY PROTEIN F"/>
    <property type="match status" value="1"/>
</dbReference>
<evidence type="ECO:0000256" key="3">
    <source>
        <dbReference type="HAMAP-Rule" id="MF_01385"/>
    </source>
</evidence>
<dbReference type="GO" id="GO:0005737">
    <property type="term" value="C:cytoplasm"/>
    <property type="evidence" value="ECO:0007669"/>
    <property type="project" value="UniProtKB-SubCell"/>
</dbReference>
<keyword evidence="3" id="KW-0963">Cytoplasm</keyword>